<dbReference type="AlphaFoldDB" id="A0AAE9W9K0"/>
<protein>
    <recommendedName>
        <fullName evidence="1">Serine/threonine-protein phosphatase 2A 56 kDa regulatory subunit</fullName>
    </recommendedName>
</protein>
<dbReference type="GO" id="GO:0019888">
    <property type="term" value="F:protein phosphatase regulator activity"/>
    <property type="evidence" value="ECO:0007669"/>
    <property type="project" value="UniProtKB-UniRule"/>
</dbReference>
<dbReference type="PANTHER" id="PTHR10257">
    <property type="entry name" value="SERINE/THREONINE PROTEIN PHOSPHATASE 2A PP2A REGULATORY SUBUNIT B"/>
    <property type="match status" value="1"/>
</dbReference>
<evidence type="ECO:0000313" key="3">
    <source>
        <dbReference type="EMBL" id="WBW71307.1"/>
    </source>
</evidence>
<dbReference type="FunFam" id="1.25.10.10:FF:000331">
    <property type="entry name" value="Phosphoprotein phosphatase, putative"/>
    <property type="match status" value="1"/>
</dbReference>
<dbReference type="Proteomes" id="UP001212411">
    <property type="component" value="Chromosome 1"/>
</dbReference>
<comment type="function">
    <text evidence="1">The B regulatory subunit might modulate substrate selectivity and catalytic activity, and also might direct the localization of the catalytic enzyme to a particular subcellular compartment.</text>
</comment>
<evidence type="ECO:0000313" key="4">
    <source>
        <dbReference type="Proteomes" id="UP001212411"/>
    </source>
</evidence>
<dbReference type="Pfam" id="PF01603">
    <property type="entry name" value="B56"/>
    <property type="match status" value="1"/>
</dbReference>
<feature type="compositionally biased region" description="Basic and acidic residues" evidence="2">
    <location>
        <begin position="75"/>
        <end position="92"/>
    </location>
</feature>
<proteinExistence type="inferred from homology"/>
<evidence type="ECO:0000256" key="2">
    <source>
        <dbReference type="SAM" id="MobiDB-lite"/>
    </source>
</evidence>
<dbReference type="EMBL" id="CP115611">
    <property type="protein sequence ID" value="WBW71307.1"/>
    <property type="molecule type" value="Genomic_DNA"/>
</dbReference>
<dbReference type="PANTHER" id="PTHR10257:SF3">
    <property type="entry name" value="SERINE_THREONINE-PROTEIN PHOSPHATASE 2A 56 KDA REGULATORY SUBUNIT GAMMA ISOFORM"/>
    <property type="match status" value="1"/>
</dbReference>
<dbReference type="GO" id="GO:0000159">
    <property type="term" value="C:protein phosphatase type 2A complex"/>
    <property type="evidence" value="ECO:0007669"/>
    <property type="project" value="UniProtKB-UniRule"/>
</dbReference>
<dbReference type="PIRSF" id="PIRSF028043">
    <property type="entry name" value="PP2A_B56"/>
    <property type="match status" value="1"/>
</dbReference>
<dbReference type="InterPro" id="IPR002554">
    <property type="entry name" value="PP2A_B56"/>
</dbReference>
<dbReference type="Gene3D" id="1.25.10.10">
    <property type="entry name" value="Leucine-rich Repeat Variant"/>
    <property type="match status" value="1"/>
</dbReference>
<dbReference type="SUPFAM" id="SSF48371">
    <property type="entry name" value="ARM repeat"/>
    <property type="match status" value="1"/>
</dbReference>
<feature type="compositionally biased region" description="Basic residues" evidence="2">
    <location>
        <begin position="45"/>
        <end position="59"/>
    </location>
</feature>
<organism evidence="3 4">
    <name type="scientific">Schizosaccharomyces osmophilus</name>
    <dbReference type="NCBI Taxonomy" id="2545709"/>
    <lineage>
        <taxon>Eukaryota</taxon>
        <taxon>Fungi</taxon>
        <taxon>Dikarya</taxon>
        <taxon>Ascomycota</taxon>
        <taxon>Taphrinomycotina</taxon>
        <taxon>Schizosaccharomycetes</taxon>
        <taxon>Schizosaccharomycetales</taxon>
        <taxon>Schizosaccharomycetaceae</taxon>
        <taxon>Schizosaccharomyces</taxon>
    </lineage>
</organism>
<feature type="compositionally biased region" description="Basic and acidic residues" evidence="2">
    <location>
        <begin position="13"/>
        <end position="33"/>
    </location>
</feature>
<evidence type="ECO:0000256" key="1">
    <source>
        <dbReference type="PIRNR" id="PIRNR028043"/>
    </source>
</evidence>
<dbReference type="InterPro" id="IPR016024">
    <property type="entry name" value="ARM-type_fold"/>
</dbReference>
<accession>A0AAE9W9K0</accession>
<dbReference type="InterPro" id="IPR011989">
    <property type="entry name" value="ARM-like"/>
</dbReference>
<dbReference type="GO" id="GO:0007165">
    <property type="term" value="P:signal transduction"/>
    <property type="evidence" value="ECO:0007669"/>
    <property type="project" value="InterPro"/>
</dbReference>
<name>A0AAE9W9K0_9SCHI</name>
<dbReference type="KEGG" id="som:SOMG_01903"/>
<dbReference type="GeneID" id="80875385"/>
<feature type="compositionally biased region" description="Low complexity" evidence="2">
    <location>
        <begin position="60"/>
        <end position="73"/>
    </location>
</feature>
<gene>
    <name evidence="3" type="primary">par2</name>
    <name evidence="3" type="ORF">SOMG_01903</name>
</gene>
<feature type="region of interest" description="Disordered" evidence="2">
    <location>
        <begin position="1"/>
        <end position="109"/>
    </location>
</feature>
<reference evidence="3 4" key="1">
    <citation type="journal article" date="2023" name="G3 (Bethesda)">
        <title>A high-quality reference genome for the fission yeast Schizosaccharomyces osmophilus.</title>
        <authorList>
            <person name="Jia G.S."/>
            <person name="Zhang W.C."/>
            <person name="Liang Y."/>
            <person name="Liu X.H."/>
            <person name="Rhind N."/>
            <person name="Pidoux A."/>
            <person name="Brysch-Herzberg M."/>
            <person name="Du L.L."/>
        </authorList>
    </citation>
    <scope>NUCLEOTIDE SEQUENCE [LARGE SCALE GENOMIC DNA]</scope>
    <source>
        <strain evidence="3 4">CBS 15793</strain>
    </source>
</reference>
<dbReference type="RefSeq" id="XP_056035550.1">
    <property type="nucleotide sequence ID" value="XM_056180696.1"/>
</dbReference>
<comment type="similarity">
    <text evidence="1">Belongs to the phosphatase 2A regulatory subunit.</text>
</comment>
<keyword evidence="4" id="KW-1185">Reference proteome</keyword>
<sequence length="620" mass="71201">MKGLRNKFVKALSFKDEARSDKDVNDLKKDETKNAAPKENQSSSRLKHSRSRKEMKKSKSSNALSKANKSSLSREAADEKTNSGGNNDKEDAVNAQPKTVSSQSDVDEQTLGSLKPASISLPDLNLATEIHVTSDHSNAGSYTSFHPTPYLSPSASTSSNKLLSPVPDNDVDLPNNVRRMVFHRQHSSQFQVSEKRNLTRLPSFDEVHPSECEQLFIKKLDQCNVIFDFNDPSSDLESKDLKSEALAQMIDLVTFNRGIVNTLLFSHVLHTFSVNLFRPTPSFAYNDYRDILVSLEEEPYLEPAWPHMQQVYLLFIRFLESPDFKVTKSKSLVDRCFFNNLLMLFNSEDPRERDLLKTALHRIYGKFLNLRSHIRKAMSNVFLQFTFEKESFHGIAELLEILGSIINGFAVPLKEEHKTFLTKVLIPLHQTKSLFLYHPQLTYCVVQFIDKEPSLTKLVMTGILKFWPRVNSFKEVMFLNELEDIFEVLEPSEFVHIQIPLFQQLSRSIASPHFQVAERALCFWSNEYFTSLVSENLDTILPIIYPYVYNTTKDHWNITIQAIACNVMQIFVDMNLEYFNVVAERCHNEIVLEKAKREDSNLRWAALEKLAAMNKGSTRY</sequence>